<dbReference type="CDD" id="cd17323">
    <property type="entry name" value="MFS_Tpo1_MDR_like"/>
    <property type="match status" value="1"/>
</dbReference>
<dbReference type="SUPFAM" id="SSF103473">
    <property type="entry name" value="MFS general substrate transporter"/>
    <property type="match status" value="1"/>
</dbReference>
<keyword evidence="3 6" id="KW-1133">Transmembrane helix</keyword>
<feature type="transmembrane region" description="Helical" evidence="6">
    <location>
        <begin position="144"/>
        <end position="164"/>
    </location>
</feature>
<evidence type="ECO:0000256" key="2">
    <source>
        <dbReference type="ARBA" id="ARBA00022692"/>
    </source>
</evidence>
<dbReference type="PANTHER" id="PTHR23502">
    <property type="entry name" value="MAJOR FACILITATOR SUPERFAMILY"/>
    <property type="match status" value="1"/>
</dbReference>
<dbReference type="Proteomes" id="UP000002038">
    <property type="component" value="Unassembled WGS sequence"/>
</dbReference>
<feature type="domain" description="Major facilitator superfamily (MFS) profile" evidence="7">
    <location>
        <begin position="110"/>
        <end position="540"/>
    </location>
</feature>
<keyword evidence="2 6" id="KW-0812">Transmembrane</keyword>
<dbReference type="AlphaFoldDB" id="A0A179UBX2"/>
<dbReference type="InterPro" id="IPR011701">
    <property type="entry name" value="MFS"/>
</dbReference>
<reference evidence="9" key="1">
    <citation type="journal article" date="2015" name="PLoS Genet.">
        <title>The dynamic genome and transcriptome of the human fungal pathogen Blastomyces and close relative Emmonsia.</title>
        <authorList>
            <person name="Munoz J.F."/>
            <person name="Gauthier G.M."/>
            <person name="Desjardins C.A."/>
            <person name="Gallo J.E."/>
            <person name="Holder J."/>
            <person name="Sullivan T.D."/>
            <person name="Marty A.J."/>
            <person name="Carmen J.C."/>
            <person name="Chen Z."/>
            <person name="Ding L."/>
            <person name="Gujja S."/>
            <person name="Magrini V."/>
            <person name="Misas E."/>
            <person name="Mitreva M."/>
            <person name="Priest M."/>
            <person name="Saif S."/>
            <person name="Whiston E.A."/>
            <person name="Young S."/>
            <person name="Zeng Q."/>
            <person name="Goldman W.E."/>
            <person name="Mardis E.R."/>
            <person name="Taylor J.W."/>
            <person name="McEwen J.G."/>
            <person name="Clay O.K."/>
            <person name="Klein B.S."/>
            <person name="Cuomo C.A."/>
        </authorList>
    </citation>
    <scope>NUCLEOTIDE SEQUENCE [LARGE SCALE GENOMIC DNA]</scope>
    <source>
        <strain evidence="9">SLH14081</strain>
    </source>
</reference>
<evidence type="ECO:0000256" key="6">
    <source>
        <dbReference type="SAM" id="Phobius"/>
    </source>
</evidence>
<gene>
    <name evidence="8" type="ORF">BDBG_01900</name>
</gene>
<feature type="transmembrane region" description="Helical" evidence="6">
    <location>
        <begin position="108"/>
        <end position="132"/>
    </location>
</feature>
<dbReference type="OrthoDB" id="6770063at2759"/>
<evidence type="ECO:0000313" key="9">
    <source>
        <dbReference type="Proteomes" id="UP000002038"/>
    </source>
</evidence>
<feature type="transmembrane region" description="Helical" evidence="6">
    <location>
        <begin position="234"/>
        <end position="252"/>
    </location>
</feature>
<feature type="transmembrane region" description="Helical" evidence="6">
    <location>
        <begin position="444"/>
        <end position="462"/>
    </location>
</feature>
<dbReference type="VEuPathDB" id="FungiDB:BDBG_01900"/>
<evidence type="ECO:0000256" key="5">
    <source>
        <dbReference type="SAM" id="MobiDB-lite"/>
    </source>
</evidence>
<accession>A0A179UBX2</accession>
<keyword evidence="9" id="KW-1185">Reference proteome</keyword>
<feature type="region of interest" description="Disordered" evidence="5">
    <location>
        <begin position="37"/>
        <end position="88"/>
    </location>
</feature>
<dbReference type="GO" id="GO:0016020">
    <property type="term" value="C:membrane"/>
    <property type="evidence" value="ECO:0007669"/>
    <property type="project" value="UniProtKB-SubCell"/>
</dbReference>
<evidence type="ECO:0000256" key="1">
    <source>
        <dbReference type="ARBA" id="ARBA00004141"/>
    </source>
</evidence>
<dbReference type="KEGG" id="bgh:BDBG_01900"/>
<sequence>MNAANVAAFINQMIYDKLFRLLTAHLTSPNQVLSKKKKLKKLKKMAPSNPPKGDVEKSVTAVQESRSEDKEAEENQTNSQWDQDELLVDWDGPDDPKNPLNWSRFRKWAVALLTSLGGLVTLMSGAMLAPALDAIAKDLNTSPGTTNMCLSIFVLAFAFGPMVLAPMTEIFGRRKVWILCSTWYVLWNGVCGFANSQGLMLSARLLAGLGASAEFAVTNPVLGDTWRPEERGRSFAIATFIPLLGPAIGPILGGVITNSVGWRWLFWVLSIFDAILTVAAFWIFPECYEQLLLHRKAMKLRKETGREYHTRWDIHNQPLTQKLKRSVARPVWMLATQPIIQLVSLFLAYNFGTLYFVLTSFASIWITQYHQSVSASGLHYIALVIGSTIGAQLGAALTDRLWAYLKKRAGGETAPEYRIPLMIPGSIVIPISLFWYGWTAETKQKWIVVDVAIAMFNFGVIMSTHSQQQYVMEAYRGYVASASAASQFLRSIFAFAFPLFAPALFARLGYGWGHSVLAFIFLGLGIPSPFILWKFGAKLRAKGKPMP</sequence>
<dbReference type="EMBL" id="GG657450">
    <property type="protein sequence ID" value="OAT05515.1"/>
    <property type="molecule type" value="Genomic_DNA"/>
</dbReference>
<organism evidence="8 9">
    <name type="scientific">Blastomyces gilchristii (strain SLH14081)</name>
    <name type="common">Blastomyces dermatitidis</name>
    <dbReference type="NCBI Taxonomy" id="559298"/>
    <lineage>
        <taxon>Eukaryota</taxon>
        <taxon>Fungi</taxon>
        <taxon>Dikarya</taxon>
        <taxon>Ascomycota</taxon>
        <taxon>Pezizomycotina</taxon>
        <taxon>Eurotiomycetes</taxon>
        <taxon>Eurotiomycetidae</taxon>
        <taxon>Onygenales</taxon>
        <taxon>Ajellomycetaceae</taxon>
        <taxon>Blastomyces</taxon>
    </lineage>
</organism>
<dbReference type="RefSeq" id="XP_031576753.1">
    <property type="nucleotide sequence ID" value="XM_031720536.1"/>
</dbReference>
<feature type="transmembrane region" description="Helical" evidence="6">
    <location>
        <begin position="378"/>
        <end position="398"/>
    </location>
</feature>
<feature type="transmembrane region" description="Helical" evidence="6">
    <location>
        <begin position="419"/>
        <end position="438"/>
    </location>
</feature>
<feature type="transmembrane region" description="Helical" evidence="6">
    <location>
        <begin position="339"/>
        <end position="366"/>
    </location>
</feature>
<dbReference type="Pfam" id="PF07690">
    <property type="entry name" value="MFS_1"/>
    <property type="match status" value="1"/>
</dbReference>
<dbReference type="InterPro" id="IPR036259">
    <property type="entry name" value="MFS_trans_sf"/>
</dbReference>
<dbReference type="Gene3D" id="1.20.1250.20">
    <property type="entry name" value="MFS general substrate transporter like domains"/>
    <property type="match status" value="1"/>
</dbReference>
<dbReference type="PROSITE" id="PS50850">
    <property type="entry name" value="MFS"/>
    <property type="match status" value="1"/>
</dbReference>
<name>A0A179UBX2_BLAGS</name>
<feature type="transmembrane region" description="Helical" evidence="6">
    <location>
        <begin position="492"/>
        <end position="510"/>
    </location>
</feature>
<protein>
    <submittedName>
        <fullName evidence="8">MFS multidrug transporter</fullName>
    </submittedName>
</protein>
<evidence type="ECO:0000313" key="8">
    <source>
        <dbReference type="EMBL" id="OAT05515.1"/>
    </source>
</evidence>
<comment type="subcellular location">
    <subcellularLocation>
        <location evidence="1">Membrane</location>
        <topology evidence="1">Multi-pass membrane protein</topology>
    </subcellularLocation>
</comment>
<proteinExistence type="predicted"/>
<dbReference type="GeneID" id="8510164"/>
<evidence type="ECO:0000259" key="7">
    <source>
        <dbReference type="PROSITE" id="PS50850"/>
    </source>
</evidence>
<dbReference type="FunFam" id="1.20.1250.20:FF:000011">
    <property type="entry name" value="MFS multidrug transporter, putative"/>
    <property type="match status" value="1"/>
</dbReference>
<evidence type="ECO:0000256" key="4">
    <source>
        <dbReference type="ARBA" id="ARBA00023136"/>
    </source>
</evidence>
<dbReference type="GO" id="GO:0022857">
    <property type="term" value="F:transmembrane transporter activity"/>
    <property type="evidence" value="ECO:0007669"/>
    <property type="project" value="InterPro"/>
</dbReference>
<keyword evidence="4 6" id="KW-0472">Membrane</keyword>
<dbReference type="InterPro" id="IPR020846">
    <property type="entry name" value="MFS_dom"/>
</dbReference>
<feature type="transmembrane region" description="Helical" evidence="6">
    <location>
        <begin position="516"/>
        <end position="536"/>
    </location>
</feature>
<feature type="transmembrane region" description="Helical" evidence="6">
    <location>
        <begin position="176"/>
        <end position="195"/>
    </location>
</feature>
<dbReference type="PANTHER" id="PTHR23502:SF60">
    <property type="entry name" value="MAJOR FACILITATOR SUPERFAMILY (MFS) PROFILE DOMAIN-CONTAINING PROTEIN-RELATED"/>
    <property type="match status" value="1"/>
</dbReference>
<feature type="transmembrane region" description="Helical" evidence="6">
    <location>
        <begin position="264"/>
        <end position="284"/>
    </location>
</feature>
<evidence type="ECO:0000256" key="3">
    <source>
        <dbReference type="ARBA" id="ARBA00022989"/>
    </source>
</evidence>